<feature type="coiled-coil region" evidence="1">
    <location>
        <begin position="429"/>
        <end position="463"/>
    </location>
</feature>
<accession>A0A928Y5P5</accession>
<dbReference type="Proteomes" id="UP000710385">
    <property type="component" value="Unassembled WGS sequence"/>
</dbReference>
<evidence type="ECO:0000313" key="3">
    <source>
        <dbReference type="EMBL" id="MBE7525338.1"/>
    </source>
</evidence>
<evidence type="ECO:0000256" key="1">
    <source>
        <dbReference type="SAM" id="Coils"/>
    </source>
</evidence>
<feature type="coiled-coil region" evidence="1">
    <location>
        <begin position="83"/>
        <end position="113"/>
    </location>
</feature>
<organism evidence="3 4">
    <name type="scientific">candidate division WWE3 bacterium</name>
    <dbReference type="NCBI Taxonomy" id="2053526"/>
    <lineage>
        <taxon>Bacteria</taxon>
        <taxon>Katanobacteria</taxon>
    </lineage>
</organism>
<comment type="caution">
    <text evidence="3">The sequence shown here is derived from an EMBL/GenBank/DDBJ whole genome shotgun (WGS) entry which is preliminary data.</text>
</comment>
<reference evidence="3" key="1">
    <citation type="submission" date="2020-05" db="EMBL/GenBank/DDBJ databases">
        <title>High-Quality Genomes of Partial-Nitritation/Anammox System by Hierarchical Clustering Based Hybrid Assembly.</title>
        <authorList>
            <person name="Liu L."/>
            <person name="Wang Y."/>
            <person name="Che Y."/>
            <person name="Chen Y."/>
            <person name="Xia Y."/>
            <person name="Luo R."/>
            <person name="Cheng S.H."/>
            <person name="Zheng C."/>
            <person name="Zhang T."/>
        </authorList>
    </citation>
    <scope>NUCLEOTIDE SEQUENCE</scope>
    <source>
        <strain evidence="3">H1_PAT1</strain>
    </source>
</reference>
<feature type="region of interest" description="Disordered" evidence="2">
    <location>
        <begin position="1"/>
        <end position="58"/>
    </location>
</feature>
<proteinExistence type="predicted"/>
<feature type="coiled-coil region" evidence="1">
    <location>
        <begin position="174"/>
        <end position="201"/>
    </location>
</feature>
<keyword evidence="1" id="KW-0175">Coiled coil</keyword>
<protein>
    <submittedName>
        <fullName evidence="3">Uncharacterized protein</fullName>
    </submittedName>
</protein>
<dbReference type="AlphaFoldDB" id="A0A928Y5P5"/>
<dbReference type="EMBL" id="JABTTY010000001">
    <property type="protein sequence ID" value="MBE7525338.1"/>
    <property type="molecule type" value="Genomic_DNA"/>
</dbReference>
<evidence type="ECO:0000256" key="2">
    <source>
        <dbReference type="SAM" id="MobiDB-lite"/>
    </source>
</evidence>
<gene>
    <name evidence="3" type="ORF">HS096_03045</name>
</gene>
<feature type="coiled-coil region" evidence="1">
    <location>
        <begin position="330"/>
        <end position="401"/>
    </location>
</feature>
<evidence type="ECO:0000313" key="4">
    <source>
        <dbReference type="Proteomes" id="UP000710385"/>
    </source>
</evidence>
<sequence length="471" mass="53834">MSERSLPELPSGIRRKRNPPPKPNMRIGEEDILEESSLEELGGIDITNAPPEPGSTTRRYWEAKRDIARSAARFSEIPKEGAAERARLERAFQERMRKEQEEHDRRMEALRREFVEREIETEAEYIVPDEEIEIVSEGEVEDALLRDERGNIIGLKNEQFVTIPEAWKAAGAVLSRLQREYTGVLDDIKEAENRIAILRANKDEMLPDRESDLAILRARRDDIAKEMKAWSDFTDEIQAEQEKEEAEAVRSTYHAGMGEFGTNLIENPFYSEQAAAVAEHELIIEKELPELQREYFDLVARRDGIRSQLQRVEEAEKAIVKSASDAAAGAEQLHAVLLDVETQKQELEHKLRDALAMIRVKEQEMSIIRSKPAKTEQKADILLLKHEAGSLKRRLHDLEAERKYWQTFADTESRSARRAVADANISEKLQILTEQADGLLREKAKLNEEIGEVLTQIRDIESRAGEAEIAA</sequence>
<name>A0A928Y5P5_UNCKA</name>